<comment type="catalytic activity">
    <reaction evidence="1 16">
        <text>L-histidyl-[protein] + phosphoenolpyruvate = N(pros)-phospho-L-histidyl-[protein] + pyruvate</text>
        <dbReference type="Rhea" id="RHEA:23880"/>
        <dbReference type="Rhea" id="RHEA-COMP:9745"/>
        <dbReference type="Rhea" id="RHEA-COMP:9746"/>
        <dbReference type="ChEBI" id="CHEBI:15361"/>
        <dbReference type="ChEBI" id="CHEBI:29979"/>
        <dbReference type="ChEBI" id="CHEBI:58702"/>
        <dbReference type="ChEBI" id="CHEBI:64837"/>
        <dbReference type="EC" id="2.7.3.9"/>
    </reaction>
</comment>
<feature type="binding site" evidence="18">
    <location>
        <begin position="465"/>
        <end position="466"/>
    </location>
    <ligand>
        <name>phosphoenolpyruvate</name>
        <dbReference type="ChEBI" id="CHEBI:58702"/>
    </ligand>
</feature>
<dbReference type="GO" id="GO:0008965">
    <property type="term" value="F:phosphoenolpyruvate-protein phosphotransferase activity"/>
    <property type="evidence" value="ECO:0007669"/>
    <property type="project" value="UniProtKB-EC"/>
</dbReference>
<comment type="similarity">
    <text evidence="4 16">Belongs to the PEP-utilizing enzyme family.</text>
</comment>
<evidence type="ECO:0000256" key="9">
    <source>
        <dbReference type="ARBA" id="ARBA00022597"/>
    </source>
</evidence>
<dbReference type="InterPro" id="IPR006318">
    <property type="entry name" value="PTS_EI-like"/>
</dbReference>
<reference evidence="23 24" key="1">
    <citation type="submission" date="2019-01" db="EMBL/GenBank/DDBJ databases">
        <title>Lacunisphaera sp. strain TWA-58.</title>
        <authorList>
            <person name="Chen W.-M."/>
        </authorList>
    </citation>
    <scope>NUCLEOTIDE SEQUENCE [LARGE SCALE GENOMIC DNA]</scope>
    <source>
        <strain evidence="23 24">TWA-58</strain>
    </source>
</reference>
<comment type="caution">
    <text evidence="23">The sequence shown here is derived from an EMBL/GenBank/DDBJ whole genome shotgun (WGS) entry which is preliminary data.</text>
</comment>
<dbReference type="GO" id="GO:0046872">
    <property type="term" value="F:metal ion binding"/>
    <property type="evidence" value="ECO:0007669"/>
    <property type="project" value="UniProtKB-KW"/>
</dbReference>
<dbReference type="RefSeq" id="WP_129048839.1">
    <property type="nucleotide sequence ID" value="NZ_SDHX01000002.1"/>
</dbReference>
<evidence type="ECO:0000256" key="19">
    <source>
        <dbReference type="PIRSR" id="PIRSR000732-3"/>
    </source>
</evidence>
<feature type="binding site" evidence="19">
    <location>
        <position position="442"/>
    </location>
    <ligand>
        <name>Mg(2+)</name>
        <dbReference type="ChEBI" id="CHEBI:18420"/>
    </ligand>
</feature>
<evidence type="ECO:0000256" key="6">
    <source>
        <dbReference type="ARBA" id="ARBA00016544"/>
    </source>
</evidence>
<evidence type="ECO:0000256" key="18">
    <source>
        <dbReference type="PIRSR" id="PIRSR000732-2"/>
    </source>
</evidence>
<dbReference type="InterPro" id="IPR015813">
    <property type="entry name" value="Pyrv/PenolPyrv_kinase-like_dom"/>
</dbReference>
<dbReference type="EMBL" id="SDHX01000002">
    <property type="protein sequence ID" value="RXK53250.1"/>
    <property type="molecule type" value="Genomic_DNA"/>
</dbReference>
<dbReference type="SUPFAM" id="SSF52009">
    <property type="entry name" value="Phosphohistidine domain"/>
    <property type="match status" value="1"/>
</dbReference>
<dbReference type="InterPro" id="IPR036637">
    <property type="entry name" value="Phosphohistidine_dom_sf"/>
</dbReference>
<keyword evidence="9 16" id="KW-0762">Sugar transport</keyword>
<feature type="binding site" evidence="18">
    <location>
        <position position="305"/>
    </location>
    <ligand>
        <name>phosphoenolpyruvate</name>
        <dbReference type="ChEBI" id="CHEBI:58702"/>
    </ligand>
</feature>
<evidence type="ECO:0000256" key="15">
    <source>
        <dbReference type="ARBA" id="ARBA00033235"/>
    </source>
</evidence>
<evidence type="ECO:0000256" key="3">
    <source>
        <dbReference type="ARBA" id="ARBA00004496"/>
    </source>
</evidence>
<protein>
    <recommendedName>
        <fullName evidence="6 16">Phosphoenolpyruvate-protein phosphotransferase</fullName>
        <ecNumber evidence="5 16">2.7.3.9</ecNumber>
    </recommendedName>
    <alternativeName>
        <fullName evidence="15 16">Phosphotransferase system, enzyme I</fullName>
    </alternativeName>
</protein>
<evidence type="ECO:0000259" key="21">
    <source>
        <dbReference type="Pfam" id="PF02896"/>
    </source>
</evidence>
<keyword evidence="8 16" id="KW-0963">Cytoplasm</keyword>
<feature type="active site" description="Tele-phosphohistidine intermediate" evidence="17">
    <location>
        <position position="198"/>
    </location>
</feature>
<organism evidence="23 24">
    <name type="scientific">Oleiharenicola lentus</name>
    <dbReference type="NCBI Taxonomy" id="2508720"/>
    <lineage>
        <taxon>Bacteria</taxon>
        <taxon>Pseudomonadati</taxon>
        <taxon>Verrucomicrobiota</taxon>
        <taxon>Opitutia</taxon>
        <taxon>Opitutales</taxon>
        <taxon>Opitutaceae</taxon>
        <taxon>Oleiharenicola</taxon>
    </lineage>
</organism>
<dbReference type="PRINTS" id="PR01736">
    <property type="entry name" value="PHPHTRNFRASE"/>
</dbReference>
<sequence>MPTPAKSEIIVQGLAASKGIAYGQVFLYLQSELEIPRYSVDPDKRVAEIARFEQALIATRQQVAKIREQVTQNLGEEEALIFDAHLMVLEDQALIGETIRDFQKSGLNIETCFNAVAQRYIQAFAEIDDEYLRERAADIKDVAKRVLHVLLGQTAGSLTELVDKRIIVANDISPSEAAGIDRSAALGIVTDAGSRTSHAVIVARSMKIPAVVGAEGLTTRLKDTDWLLVDGYEGVVVINPSEQTLFRYGKIQKAKQTFESRLLAANDLPAETLDGVAVSLRANIEKPDEIALVKQYRAAGVGLYRTEFLFLSTDRMPTEDQQYAAYREIVAGLAPAPVTIRTLDVGGDKPLPGDPTLIGPEANPFLGFRAIRMCLENPELFKTQLRAILRASAHGKVEVMYPMISGVEELDRANSLLAEAKAELRQRNLAFDDNVSVGTMIEIPSAAIAGDLLAERSGFFSIGTNDLIQYLLAIDRGNSRIAHLYDPTHPAVIRVLRQIVETGHARGLKVSVCGEMAGDALYAPLLLGLGVDELSMTPTLVPSVRYLVRAMKMSDAKKLAAEALKQSDAKKTFALVEAFYNERMKAE</sequence>
<feature type="domain" description="Phosphotransferase system enzyme I N-terminal" evidence="22">
    <location>
        <begin position="12"/>
        <end position="135"/>
    </location>
</feature>
<comment type="function">
    <text evidence="16">General (non sugar-specific) component of the phosphoenolpyruvate-dependent sugar phosphotransferase system (sugar PTS). This major carbohydrate active-transport system catalyzes the phosphorylation of incoming sugar substrates concomitantly with their translocation across the cell membrane. Enzyme I transfers the phosphoryl group from phosphoenolpyruvate (PEP) to the phosphoryl carrier protein (HPr).</text>
</comment>
<evidence type="ECO:0000256" key="12">
    <source>
        <dbReference type="ARBA" id="ARBA00022723"/>
    </source>
</evidence>
<feature type="active site" description="Proton donor" evidence="17">
    <location>
        <position position="513"/>
    </location>
</feature>
<dbReference type="OrthoDB" id="9765468at2"/>
<evidence type="ECO:0000256" key="16">
    <source>
        <dbReference type="PIRNR" id="PIRNR000732"/>
    </source>
</evidence>
<dbReference type="PANTHER" id="PTHR46244">
    <property type="entry name" value="PHOSPHOENOLPYRUVATE-PROTEIN PHOSPHOTRANSFERASE"/>
    <property type="match status" value="1"/>
</dbReference>
<dbReference type="InterPro" id="IPR008279">
    <property type="entry name" value="PEP-util_enz_mobile_dom"/>
</dbReference>
<dbReference type="SUPFAM" id="SSF47831">
    <property type="entry name" value="Enzyme I of the PEP:sugar phosphotransferase system HPr-binding (sub)domain"/>
    <property type="match status" value="1"/>
</dbReference>
<dbReference type="GO" id="GO:0009401">
    <property type="term" value="P:phosphoenolpyruvate-dependent sugar phosphotransferase system"/>
    <property type="evidence" value="ECO:0007669"/>
    <property type="project" value="UniProtKB-KW"/>
</dbReference>
<dbReference type="InterPro" id="IPR024692">
    <property type="entry name" value="PTS_EI"/>
</dbReference>
<keyword evidence="7 16" id="KW-0813">Transport</keyword>
<dbReference type="NCBIfam" id="TIGR01417">
    <property type="entry name" value="PTS_I_fam"/>
    <property type="match status" value="1"/>
</dbReference>
<dbReference type="GO" id="GO:0016301">
    <property type="term" value="F:kinase activity"/>
    <property type="evidence" value="ECO:0007669"/>
    <property type="project" value="UniProtKB-KW"/>
</dbReference>
<keyword evidence="11 16" id="KW-0598">Phosphotransferase system</keyword>
<keyword evidence="24" id="KW-1185">Reference proteome</keyword>
<evidence type="ECO:0000259" key="20">
    <source>
        <dbReference type="Pfam" id="PF00391"/>
    </source>
</evidence>
<evidence type="ECO:0000256" key="5">
    <source>
        <dbReference type="ARBA" id="ARBA00012232"/>
    </source>
</evidence>
<dbReference type="InterPro" id="IPR036618">
    <property type="entry name" value="PtsI_HPr-bd_sf"/>
</dbReference>
<dbReference type="Pfam" id="PF05524">
    <property type="entry name" value="PEP-utilisers_N"/>
    <property type="match status" value="1"/>
</dbReference>
<keyword evidence="13 16" id="KW-0418">Kinase</keyword>
<dbReference type="Pfam" id="PF00391">
    <property type="entry name" value="PEP-utilizers"/>
    <property type="match status" value="1"/>
</dbReference>
<evidence type="ECO:0000313" key="24">
    <source>
        <dbReference type="Proteomes" id="UP000290218"/>
    </source>
</evidence>
<dbReference type="Gene3D" id="3.20.20.60">
    <property type="entry name" value="Phosphoenolpyruvate-binding domains"/>
    <property type="match status" value="1"/>
</dbReference>
<dbReference type="InterPro" id="IPR050499">
    <property type="entry name" value="PEP-utilizing_PTS_enzyme"/>
</dbReference>
<dbReference type="Proteomes" id="UP000290218">
    <property type="component" value="Unassembled WGS sequence"/>
</dbReference>
<evidence type="ECO:0000256" key="14">
    <source>
        <dbReference type="ARBA" id="ARBA00022842"/>
    </source>
</evidence>
<evidence type="ECO:0000256" key="4">
    <source>
        <dbReference type="ARBA" id="ARBA00007837"/>
    </source>
</evidence>
<accession>A0A4Q1C4E1</accession>
<name>A0A4Q1C4E1_9BACT</name>
<dbReference type="Gene3D" id="1.10.274.10">
    <property type="entry name" value="PtsI, HPr-binding domain"/>
    <property type="match status" value="1"/>
</dbReference>
<keyword evidence="14 16" id="KW-0460">Magnesium</keyword>
<dbReference type="InterPro" id="IPR040442">
    <property type="entry name" value="Pyrv_kinase-like_dom_sf"/>
</dbReference>
<dbReference type="PIRSF" id="PIRSF000732">
    <property type="entry name" value="PTS_enzyme_I"/>
    <property type="match status" value="1"/>
</dbReference>
<feature type="binding site" evidence="19">
    <location>
        <position position="466"/>
    </location>
    <ligand>
        <name>Mg(2+)</name>
        <dbReference type="ChEBI" id="CHEBI:18420"/>
    </ligand>
</feature>
<evidence type="ECO:0000259" key="22">
    <source>
        <dbReference type="Pfam" id="PF05524"/>
    </source>
</evidence>
<evidence type="ECO:0000256" key="7">
    <source>
        <dbReference type="ARBA" id="ARBA00022448"/>
    </source>
</evidence>
<comment type="cofactor">
    <cofactor evidence="2 16 19">
        <name>Mg(2+)</name>
        <dbReference type="ChEBI" id="CHEBI:18420"/>
    </cofactor>
</comment>
<keyword evidence="23" id="KW-0670">Pyruvate</keyword>
<evidence type="ECO:0000256" key="13">
    <source>
        <dbReference type="ARBA" id="ARBA00022777"/>
    </source>
</evidence>
<feature type="domain" description="PEP-utilising enzyme mobile" evidence="20">
    <location>
        <begin position="163"/>
        <end position="234"/>
    </location>
</feature>
<dbReference type="SUPFAM" id="SSF51621">
    <property type="entry name" value="Phosphoenolpyruvate/pyruvate domain"/>
    <property type="match status" value="1"/>
</dbReference>
<dbReference type="Gene3D" id="3.50.30.10">
    <property type="entry name" value="Phosphohistidine domain"/>
    <property type="match status" value="1"/>
</dbReference>
<keyword evidence="12 16" id="KW-0479">Metal-binding</keyword>
<feature type="binding site" evidence="18">
    <location>
        <position position="476"/>
    </location>
    <ligand>
        <name>phosphoenolpyruvate</name>
        <dbReference type="ChEBI" id="CHEBI:58702"/>
    </ligand>
</feature>
<dbReference type="InterPro" id="IPR008731">
    <property type="entry name" value="PTS_EIN"/>
</dbReference>
<comment type="subcellular location">
    <subcellularLocation>
        <location evidence="3 16">Cytoplasm</location>
    </subcellularLocation>
</comment>
<feature type="domain" description="PEP-utilising enzyme C-terminal" evidence="21">
    <location>
        <begin position="265"/>
        <end position="551"/>
    </location>
</feature>
<dbReference type="InterPro" id="IPR000121">
    <property type="entry name" value="PEP_util_C"/>
</dbReference>
<feature type="binding site" evidence="18">
    <location>
        <position position="341"/>
    </location>
    <ligand>
        <name>phosphoenolpyruvate</name>
        <dbReference type="ChEBI" id="CHEBI:58702"/>
    </ligand>
</feature>
<evidence type="ECO:0000256" key="17">
    <source>
        <dbReference type="PIRSR" id="PIRSR000732-1"/>
    </source>
</evidence>
<evidence type="ECO:0000256" key="8">
    <source>
        <dbReference type="ARBA" id="ARBA00022490"/>
    </source>
</evidence>
<proteinExistence type="inferred from homology"/>
<evidence type="ECO:0000256" key="2">
    <source>
        <dbReference type="ARBA" id="ARBA00001946"/>
    </source>
</evidence>
<dbReference type="AlphaFoldDB" id="A0A4Q1C4E1"/>
<dbReference type="EC" id="2.7.3.9" evidence="5 16"/>
<keyword evidence="10 16" id="KW-0808">Transferase</keyword>
<dbReference type="GO" id="GO:0005737">
    <property type="term" value="C:cytoplasm"/>
    <property type="evidence" value="ECO:0007669"/>
    <property type="project" value="UniProtKB-SubCell"/>
</dbReference>
<evidence type="ECO:0000256" key="10">
    <source>
        <dbReference type="ARBA" id="ARBA00022679"/>
    </source>
</evidence>
<dbReference type="Pfam" id="PF02896">
    <property type="entry name" value="PEP-utilizers_C"/>
    <property type="match status" value="1"/>
</dbReference>
<gene>
    <name evidence="23" type="primary">ptsP</name>
    <name evidence="23" type="ORF">ESB00_16255</name>
</gene>
<evidence type="ECO:0000313" key="23">
    <source>
        <dbReference type="EMBL" id="RXK53250.1"/>
    </source>
</evidence>
<evidence type="ECO:0000256" key="11">
    <source>
        <dbReference type="ARBA" id="ARBA00022683"/>
    </source>
</evidence>
<evidence type="ECO:0000256" key="1">
    <source>
        <dbReference type="ARBA" id="ARBA00000683"/>
    </source>
</evidence>
<dbReference type="PANTHER" id="PTHR46244:SF6">
    <property type="entry name" value="PHOSPHOENOLPYRUVATE-PROTEIN PHOSPHOTRANSFERASE"/>
    <property type="match status" value="1"/>
</dbReference>